<keyword evidence="3" id="KW-1185">Reference proteome</keyword>
<evidence type="ECO:0000313" key="3">
    <source>
        <dbReference type="Proteomes" id="UP001529510"/>
    </source>
</evidence>
<proteinExistence type="predicted"/>
<gene>
    <name evidence="2" type="ORF">M9458_028973</name>
</gene>
<accession>A0ABD0PTG4</accession>
<dbReference type="EMBL" id="JAMKFB020000014">
    <property type="protein sequence ID" value="KAL0176643.1"/>
    <property type="molecule type" value="Genomic_DNA"/>
</dbReference>
<keyword evidence="1" id="KW-1133">Transmembrane helix</keyword>
<organism evidence="2 3">
    <name type="scientific">Cirrhinus mrigala</name>
    <name type="common">Mrigala</name>
    <dbReference type="NCBI Taxonomy" id="683832"/>
    <lineage>
        <taxon>Eukaryota</taxon>
        <taxon>Metazoa</taxon>
        <taxon>Chordata</taxon>
        <taxon>Craniata</taxon>
        <taxon>Vertebrata</taxon>
        <taxon>Euteleostomi</taxon>
        <taxon>Actinopterygii</taxon>
        <taxon>Neopterygii</taxon>
        <taxon>Teleostei</taxon>
        <taxon>Ostariophysi</taxon>
        <taxon>Cypriniformes</taxon>
        <taxon>Cyprinidae</taxon>
        <taxon>Labeoninae</taxon>
        <taxon>Labeonini</taxon>
        <taxon>Cirrhinus</taxon>
    </lineage>
</organism>
<comment type="caution">
    <text evidence="2">The sequence shown here is derived from an EMBL/GenBank/DDBJ whole genome shotgun (WGS) entry which is preliminary data.</text>
</comment>
<dbReference type="Proteomes" id="UP001529510">
    <property type="component" value="Unassembled WGS sequence"/>
</dbReference>
<evidence type="ECO:0000313" key="2">
    <source>
        <dbReference type="EMBL" id="KAL0176643.1"/>
    </source>
</evidence>
<feature type="non-terminal residue" evidence="2">
    <location>
        <position position="1"/>
    </location>
</feature>
<feature type="non-terminal residue" evidence="2">
    <location>
        <position position="57"/>
    </location>
</feature>
<protein>
    <submittedName>
        <fullName evidence="2">Uncharacterized protein</fullName>
    </submittedName>
</protein>
<evidence type="ECO:0000256" key="1">
    <source>
        <dbReference type="SAM" id="Phobius"/>
    </source>
</evidence>
<keyword evidence="1" id="KW-0812">Transmembrane</keyword>
<dbReference type="AlphaFoldDB" id="A0ABD0PTG4"/>
<keyword evidence="1" id="KW-0472">Membrane</keyword>
<name>A0ABD0PTG4_CIRMR</name>
<sequence length="57" mass="6540">AWSGSHACFGFNIPFCMSRELFSWLPYVLLDLHIGLQPLLFHLARLHLASPDLRYPA</sequence>
<feature type="transmembrane region" description="Helical" evidence="1">
    <location>
        <begin position="24"/>
        <end position="44"/>
    </location>
</feature>
<reference evidence="2 3" key="1">
    <citation type="submission" date="2024-05" db="EMBL/GenBank/DDBJ databases">
        <title>Genome sequencing and assembly of Indian major carp, Cirrhinus mrigala (Hamilton, 1822).</title>
        <authorList>
            <person name="Mohindra V."/>
            <person name="Chowdhury L.M."/>
            <person name="Lal K."/>
            <person name="Jena J.K."/>
        </authorList>
    </citation>
    <scope>NUCLEOTIDE SEQUENCE [LARGE SCALE GENOMIC DNA]</scope>
    <source>
        <strain evidence="2">CM1030</strain>
        <tissue evidence="2">Blood</tissue>
    </source>
</reference>